<protein>
    <submittedName>
        <fullName evidence="9">Folliculin interacting protein 1</fullName>
    </submittedName>
</protein>
<comment type="similarity">
    <text evidence="3">Belongs to the FNIP family.</text>
</comment>
<dbReference type="CTD" id="96459"/>
<dbReference type="PANTHER" id="PTHR21634">
    <property type="entry name" value="RE13835P"/>
    <property type="match status" value="1"/>
</dbReference>
<dbReference type="PROSITE" id="PS51836">
    <property type="entry name" value="DENN_FNIP12"/>
    <property type="match status" value="1"/>
</dbReference>
<reference evidence="9" key="2">
    <citation type="submission" date="2025-09" db="UniProtKB">
        <authorList>
            <consortium name="Ensembl"/>
        </authorList>
    </citation>
    <scope>IDENTIFICATION</scope>
</reference>
<dbReference type="OrthoDB" id="10051712at2759"/>
<proteinExistence type="inferred from homology"/>
<feature type="compositionally biased region" description="Acidic residues" evidence="7">
    <location>
        <begin position="638"/>
        <end position="652"/>
    </location>
</feature>
<keyword evidence="4" id="KW-0963">Cytoplasm</keyword>
<reference evidence="9" key="1">
    <citation type="submission" date="2025-08" db="UniProtKB">
        <authorList>
            <consortium name="Ensembl"/>
        </authorList>
    </citation>
    <scope>IDENTIFICATION</scope>
</reference>
<dbReference type="GO" id="GO:0051087">
    <property type="term" value="F:protein-folding chaperone binding"/>
    <property type="evidence" value="ECO:0007669"/>
    <property type="project" value="TreeGrafter"/>
</dbReference>
<dbReference type="InterPro" id="IPR028085">
    <property type="entry name" value="FNIP_mid_dom"/>
</dbReference>
<dbReference type="RefSeq" id="XP_006785074.1">
    <property type="nucleotide sequence ID" value="XM_006785011.2"/>
</dbReference>
<evidence type="ECO:0000256" key="1">
    <source>
        <dbReference type="ARBA" id="ARBA00004496"/>
    </source>
</evidence>
<evidence type="ECO:0000313" key="9">
    <source>
        <dbReference type="Ensembl" id="ENSNBRP00000009688.1"/>
    </source>
</evidence>
<evidence type="ECO:0000256" key="2">
    <source>
        <dbReference type="ARBA" id="ARBA00004656"/>
    </source>
</evidence>
<dbReference type="GeneID" id="102790912"/>
<dbReference type="OMA" id="AWHSTQQ"/>
<keyword evidence="6" id="KW-0458">Lysosome</keyword>
<feature type="region of interest" description="Disordered" evidence="7">
    <location>
        <begin position="596"/>
        <end position="676"/>
    </location>
</feature>
<sequence>MPPTLFQKLFNKRNAFSSPPPRCSKEDPAFSWPLPQLEPSQIRLIVYQDCERRGRNVLFDSAAKKRATEETPITSAESQVKMFGKCCQLRPTGGSSSSLDSSSSCTSETKESKEQGLRFQGSRCSSDVVMLGEMMFGSVAMSYKGSTLKIHQIRSPPQLMLSKVFTARTGGSVYGSLNTLQDSLEFIGQDNNTLKPDQNTGPNSLLGNIGFSQLCSPRRAFSEQGPLRLIKSASFFSGHSHPMDMPGRGLYDERDSGIARSASLSSLLITPFPSPSSSLTSSCASSYQRRWLRSQTTSLENGVFPRWSVEESFNMSDESGGPSLGVIRKKKIAIGVIFTLSPNAEENSRFQDFFFSHFPLFESHMNKLKSAIEQAMKMSRRSADASQRALAYSRMVEGLNEFRMTICDLYTMPRVAEPVWLTMMSGASEKNQLCGQFMRELSLLMEQASKNQFLPALLTAILTNHLAWVPTVMPNGQPPIKIFLEKHSSQSVDMLAKTHPYNPLWAQLGDLYGAIGSPVRLSKTVVVGRRQELVQRLLYVLTYFIRCSELLETHMLDSAEDEAIVMPGSLITTSLRKGEVEESDYVLVTVHKPSGDYLSQGAHSQQTETEDSIYPSDNSLQSSTFTDNEVEHSAGEPPNEEEEEDEDEEDSSESQGSRSSVLQAGHGQGTIPINRTAEVAEAKDVCKEPSSRLFTEARVETVLHVGLASTREQVCVLDIETKGDLKPIDPSIPTTLGSDPSLPVPTEVKNCGFDALINAASGNQTTKVLPARPLGMHLEKKPPDKNLIAGVSVIPGNSVIGPMALTLPEDEEPTTKVTFLIGDSLSPESDTESRGRKVEEDYKKHIQQLQQPSQHQRGQHYQHQPQQLQMGAELKTSCTRMSEDQTKQTKAVSTLQRVPSKISQWDLNCRDDFDVYFNPGETRTIDNVAKQHEASRNKDSVDFSAAPRYHELGDLGFHSKARVQGLGLCLGPGSGEMQSCRKGERLLDMERRCRCESTDSSDICVCRGCPAEQDKDLVLSVPVPQDARSNSKEDQKHKSAPINDWEIPRNESSDSALGDSESEETEDWQEEVLVPFPGSKLVENYSKPSIANFGRSLFGGYCPTYVPDFVLHGMPSDEKLRQNLMTELTHAVQHPVLDEPIAEAVCIIADTDKWTVQVASSQRRATDVSKLGKEVLVSSLVSSLLQSTNQLYKLNVSPNFCIMHLEDRLQEIYFKSKMLAEYLKGQTRVHVKELGMVLGIESSDLPLLAAVASTHSPYVAQILL</sequence>
<dbReference type="PANTHER" id="PTHR21634:SF12">
    <property type="entry name" value="FOLLICULIN-INTERACTING PROTEIN 1"/>
    <property type="match status" value="1"/>
</dbReference>
<feature type="region of interest" description="Disordered" evidence="7">
    <location>
        <begin position="1026"/>
        <end position="1069"/>
    </location>
</feature>
<organism evidence="9 10">
    <name type="scientific">Neolamprologus brichardi</name>
    <name type="common">Fairy cichlid</name>
    <name type="synonym">Lamprologus brichardi</name>
    <dbReference type="NCBI Taxonomy" id="32507"/>
    <lineage>
        <taxon>Eukaryota</taxon>
        <taxon>Metazoa</taxon>
        <taxon>Chordata</taxon>
        <taxon>Craniata</taxon>
        <taxon>Vertebrata</taxon>
        <taxon>Euteleostomi</taxon>
        <taxon>Actinopterygii</taxon>
        <taxon>Neopterygii</taxon>
        <taxon>Teleostei</taxon>
        <taxon>Neoteleostei</taxon>
        <taxon>Acanthomorphata</taxon>
        <taxon>Ovalentaria</taxon>
        <taxon>Cichlomorphae</taxon>
        <taxon>Cichliformes</taxon>
        <taxon>Cichlidae</taxon>
        <taxon>African cichlids</taxon>
        <taxon>Pseudocrenilabrinae</taxon>
        <taxon>Lamprologini</taxon>
        <taxon>Neolamprologus</taxon>
    </lineage>
</organism>
<dbReference type="GO" id="GO:0005765">
    <property type="term" value="C:lysosomal membrane"/>
    <property type="evidence" value="ECO:0007669"/>
    <property type="project" value="UniProtKB-SubCell"/>
</dbReference>
<feature type="domain" description="UDENN FNIP1/2-type" evidence="8">
    <location>
        <begin position="37"/>
        <end position="1255"/>
    </location>
</feature>
<dbReference type="Pfam" id="PF14637">
    <property type="entry name" value="FNIP_M"/>
    <property type="match status" value="1"/>
</dbReference>
<feature type="region of interest" description="Disordered" evidence="7">
    <location>
        <begin position="845"/>
        <end position="867"/>
    </location>
</feature>
<evidence type="ECO:0000256" key="5">
    <source>
        <dbReference type="ARBA" id="ARBA00023136"/>
    </source>
</evidence>
<dbReference type="GeneTree" id="ENSGT00390000009391"/>
<dbReference type="InterPro" id="IPR028084">
    <property type="entry name" value="FNIP_N_dom"/>
</dbReference>
<evidence type="ECO:0000259" key="8">
    <source>
        <dbReference type="PROSITE" id="PS51836"/>
    </source>
</evidence>
<dbReference type="PRINTS" id="PR02073">
    <property type="entry name" value="FOLLICULNIP1"/>
</dbReference>
<dbReference type="InterPro" id="IPR028086">
    <property type="entry name" value="FNIP_C_dom"/>
</dbReference>
<name>A0A3Q4GRP4_NEOBR</name>
<accession>A0A3Q4GRP4</accession>
<keyword evidence="5" id="KW-0472">Membrane</keyword>
<feature type="compositionally biased region" description="Polar residues" evidence="7">
    <location>
        <begin position="615"/>
        <end position="627"/>
    </location>
</feature>
<feature type="compositionally biased region" description="Acidic residues" evidence="7">
    <location>
        <begin position="1060"/>
        <end position="1069"/>
    </location>
</feature>
<dbReference type="Ensembl" id="ENSNBRT00000009957.1">
    <property type="protein sequence ID" value="ENSNBRP00000009688.1"/>
    <property type="gene ID" value="ENSNBRG00000007564.1"/>
</dbReference>
<dbReference type="Pfam" id="PF14638">
    <property type="entry name" value="FNIP_C"/>
    <property type="match status" value="1"/>
</dbReference>
<evidence type="ECO:0000256" key="3">
    <source>
        <dbReference type="ARBA" id="ARBA00007541"/>
    </source>
</evidence>
<comment type="subcellular location">
    <subcellularLocation>
        <location evidence="1">Cytoplasm</location>
    </subcellularLocation>
    <subcellularLocation>
        <location evidence="2">Lysosome membrane</location>
    </subcellularLocation>
</comment>
<evidence type="ECO:0000313" key="10">
    <source>
        <dbReference type="Proteomes" id="UP000261580"/>
    </source>
</evidence>
<feature type="compositionally biased region" description="Low complexity" evidence="7">
    <location>
        <begin position="95"/>
        <end position="107"/>
    </location>
</feature>
<dbReference type="InterPro" id="IPR026156">
    <property type="entry name" value="FNIP_fam"/>
</dbReference>
<keyword evidence="10" id="KW-1185">Reference proteome</keyword>
<evidence type="ECO:0000256" key="6">
    <source>
        <dbReference type="ARBA" id="ARBA00023228"/>
    </source>
</evidence>
<evidence type="ECO:0000256" key="4">
    <source>
        <dbReference type="ARBA" id="ARBA00022490"/>
    </source>
</evidence>
<dbReference type="Proteomes" id="UP000261580">
    <property type="component" value="Unassembled WGS sequence"/>
</dbReference>
<evidence type="ECO:0000256" key="7">
    <source>
        <dbReference type="SAM" id="MobiDB-lite"/>
    </source>
</evidence>
<dbReference type="Bgee" id="ENSNBRG00000007564">
    <property type="expression patterns" value="Expressed in muscle tissue and 8 other cell types or tissues"/>
</dbReference>
<dbReference type="GO" id="GO:0042030">
    <property type="term" value="F:ATPase inhibitor activity"/>
    <property type="evidence" value="ECO:0007669"/>
    <property type="project" value="TreeGrafter"/>
</dbReference>
<feature type="region of interest" description="Disordered" evidence="7">
    <location>
        <begin position="91"/>
        <end position="112"/>
    </location>
</feature>
<dbReference type="STRING" id="32507.ENSNBRP00000009688"/>
<dbReference type="Pfam" id="PF14636">
    <property type="entry name" value="FNIP_N"/>
    <property type="match status" value="1"/>
</dbReference>
<feature type="compositionally biased region" description="Low complexity" evidence="7">
    <location>
        <begin position="847"/>
        <end position="867"/>
    </location>
</feature>
<dbReference type="InterPro" id="IPR037545">
    <property type="entry name" value="DENN_FNIP1/2"/>
</dbReference>
<dbReference type="AlphaFoldDB" id="A0A3Q4GRP4"/>